<evidence type="ECO:0000313" key="6">
    <source>
        <dbReference type="EMBL" id="TKR61832.1"/>
    </source>
</evidence>
<dbReference type="InterPro" id="IPR019408">
    <property type="entry name" value="7TM_GPCR_serpentine_rcpt_Srab"/>
</dbReference>
<proteinExistence type="predicted"/>
<evidence type="ECO:0000256" key="5">
    <source>
        <dbReference type="SAM" id="Phobius"/>
    </source>
</evidence>
<dbReference type="AlphaFoldDB" id="A0A4U5LZT5"/>
<feature type="transmembrane region" description="Helical" evidence="5">
    <location>
        <begin position="216"/>
        <end position="239"/>
    </location>
</feature>
<evidence type="ECO:0000256" key="2">
    <source>
        <dbReference type="ARBA" id="ARBA00022692"/>
    </source>
</evidence>
<dbReference type="OrthoDB" id="5802971at2759"/>
<reference evidence="6 7" key="2">
    <citation type="journal article" date="2019" name="G3 (Bethesda)">
        <title>Hybrid Assembly of the Genome of the Entomopathogenic Nematode Steinernema carpocapsae Identifies the X-Chromosome.</title>
        <authorList>
            <person name="Serra L."/>
            <person name="Macchietto M."/>
            <person name="Macias-Munoz A."/>
            <person name="McGill C.J."/>
            <person name="Rodriguez I.M."/>
            <person name="Rodriguez B."/>
            <person name="Murad R."/>
            <person name="Mortazavi A."/>
        </authorList>
    </citation>
    <scope>NUCLEOTIDE SEQUENCE [LARGE SCALE GENOMIC DNA]</scope>
    <source>
        <strain evidence="6 7">ALL</strain>
    </source>
</reference>
<dbReference type="Proteomes" id="UP000298663">
    <property type="component" value="Unassembled WGS sequence"/>
</dbReference>
<protein>
    <recommendedName>
        <fullName evidence="8">G-protein coupled receptors family 1 profile domain-containing protein</fullName>
    </recommendedName>
</protein>
<evidence type="ECO:0008006" key="8">
    <source>
        <dbReference type="Google" id="ProtNLM"/>
    </source>
</evidence>
<sequence length="271" mass="31291">MSLLVQKVPYVEYVELLFDLIAPFVSAYFLYLLRRPVFHLNLRILLANFSIAMSGITLCRAAILIHTNVTFSPTPFWLQVTHDTFAHVLITASILMAGERVIATLYVGIYEKVKGAGITVLVCLIHVFLMFLLAYFCMVWRTDVRVHEEVYIKFSNPQHRNYLLASILTMSSLNVVGFFMFICIYRYNRSRWTIDLSKKLTHRYQIAENMRTSKQLFAVLIGDFVISTYFCFVCLYIFVFQRNDVVAVIIAQLLDLAMATATIVMPMVFIL</sequence>
<name>A0A4U5LZT5_STECR</name>
<reference evidence="6 7" key="1">
    <citation type="journal article" date="2015" name="Genome Biol.">
        <title>Comparative genomics of Steinernema reveals deeply conserved gene regulatory networks.</title>
        <authorList>
            <person name="Dillman A.R."/>
            <person name="Macchietto M."/>
            <person name="Porter C.F."/>
            <person name="Rogers A."/>
            <person name="Williams B."/>
            <person name="Antoshechkin I."/>
            <person name="Lee M.M."/>
            <person name="Goodwin Z."/>
            <person name="Lu X."/>
            <person name="Lewis E.E."/>
            <person name="Goodrich-Blair H."/>
            <person name="Stock S.P."/>
            <person name="Adams B.J."/>
            <person name="Sternberg P.W."/>
            <person name="Mortazavi A."/>
        </authorList>
    </citation>
    <scope>NUCLEOTIDE SEQUENCE [LARGE SCALE GENOMIC DNA]</scope>
    <source>
        <strain evidence="6 7">ALL</strain>
    </source>
</reference>
<gene>
    <name evidence="6" type="ORF">L596_028887</name>
</gene>
<dbReference type="PANTHER" id="PTHR47521">
    <property type="entry name" value="SERPENTINE RECEPTOR, CLASS E (EPSILON)-RELATED"/>
    <property type="match status" value="1"/>
</dbReference>
<keyword evidence="4 5" id="KW-0472">Membrane</keyword>
<feature type="transmembrane region" description="Helical" evidence="5">
    <location>
        <begin position="245"/>
        <end position="270"/>
    </location>
</feature>
<accession>A0A4U5LZT5</accession>
<evidence type="ECO:0000313" key="7">
    <source>
        <dbReference type="Proteomes" id="UP000298663"/>
    </source>
</evidence>
<organism evidence="6 7">
    <name type="scientific">Steinernema carpocapsae</name>
    <name type="common">Entomopathogenic nematode</name>
    <dbReference type="NCBI Taxonomy" id="34508"/>
    <lineage>
        <taxon>Eukaryota</taxon>
        <taxon>Metazoa</taxon>
        <taxon>Ecdysozoa</taxon>
        <taxon>Nematoda</taxon>
        <taxon>Chromadorea</taxon>
        <taxon>Rhabditida</taxon>
        <taxon>Tylenchina</taxon>
        <taxon>Panagrolaimomorpha</taxon>
        <taxon>Strongyloidoidea</taxon>
        <taxon>Steinernematidae</taxon>
        <taxon>Steinernema</taxon>
    </lineage>
</organism>
<dbReference type="EMBL" id="AZBU02000011">
    <property type="protein sequence ID" value="TKR61832.1"/>
    <property type="molecule type" value="Genomic_DNA"/>
</dbReference>
<feature type="transmembrane region" description="Helical" evidence="5">
    <location>
        <begin position="116"/>
        <end position="142"/>
    </location>
</feature>
<feature type="transmembrane region" description="Helical" evidence="5">
    <location>
        <begin position="85"/>
        <end position="109"/>
    </location>
</feature>
<dbReference type="STRING" id="34508.A0A4U5LZT5"/>
<comment type="subcellular location">
    <subcellularLocation>
        <location evidence="1">Membrane</location>
        <topology evidence="1">Multi-pass membrane protein</topology>
    </subcellularLocation>
</comment>
<feature type="transmembrane region" description="Helical" evidence="5">
    <location>
        <begin position="45"/>
        <end position="65"/>
    </location>
</feature>
<dbReference type="Pfam" id="PF10292">
    <property type="entry name" value="7TM_GPCR_Srab"/>
    <property type="match status" value="1"/>
</dbReference>
<feature type="transmembrane region" description="Helical" evidence="5">
    <location>
        <begin position="162"/>
        <end position="185"/>
    </location>
</feature>
<evidence type="ECO:0000256" key="4">
    <source>
        <dbReference type="ARBA" id="ARBA00023136"/>
    </source>
</evidence>
<evidence type="ECO:0000256" key="3">
    <source>
        <dbReference type="ARBA" id="ARBA00022989"/>
    </source>
</evidence>
<evidence type="ECO:0000256" key="1">
    <source>
        <dbReference type="ARBA" id="ARBA00004141"/>
    </source>
</evidence>
<keyword evidence="3 5" id="KW-1133">Transmembrane helix</keyword>
<keyword evidence="2 5" id="KW-0812">Transmembrane</keyword>
<dbReference type="InterPro" id="IPR052860">
    <property type="entry name" value="NRL-GPCR1"/>
</dbReference>
<keyword evidence="7" id="KW-1185">Reference proteome</keyword>
<dbReference type="GO" id="GO:0016020">
    <property type="term" value="C:membrane"/>
    <property type="evidence" value="ECO:0007669"/>
    <property type="project" value="UniProtKB-SubCell"/>
</dbReference>
<comment type="caution">
    <text evidence="6">The sequence shown here is derived from an EMBL/GenBank/DDBJ whole genome shotgun (WGS) entry which is preliminary data.</text>
</comment>
<feature type="transmembrane region" description="Helical" evidence="5">
    <location>
        <begin position="13"/>
        <end position="33"/>
    </location>
</feature>